<dbReference type="EMBL" id="BGKI01000002">
    <property type="protein sequence ID" value="GBH33653.1"/>
    <property type="molecule type" value="Genomic_DNA"/>
</dbReference>
<dbReference type="InterPro" id="IPR036866">
    <property type="entry name" value="RibonucZ/Hydroxyglut_hydro"/>
</dbReference>
<dbReference type="Proteomes" id="UP000245829">
    <property type="component" value="Unassembled WGS sequence"/>
</dbReference>
<proteinExistence type="predicted"/>
<dbReference type="PANTHER" id="PTHR30619">
    <property type="entry name" value="DNA INTERNALIZATION/COMPETENCE PROTEIN COMEC/REC2"/>
    <property type="match status" value="1"/>
</dbReference>
<dbReference type="Gene3D" id="3.60.15.10">
    <property type="entry name" value="Ribonuclease Z/Hydroxyacylglutathione hydrolase-like"/>
    <property type="match status" value="1"/>
</dbReference>
<comment type="caution">
    <text evidence="2">The sequence shown here is derived from an EMBL/GenBank/DDBJ whole genome shotgun (WGS) entry which is preliminary data.</text>
</comment>
<evidence type="ECO:0000313" key="3">
    <source>
        <dbReference type="Proteomes" id="UP000245829"/>
    </source>
</evidence>
<evidence type="ECO:0000313" key="2">
    <source>
        <dbReference type="EMBL" id="GBH33653.1"/>
    </source>
</evidence>
<keyword evidence="3" id="KW-1185">Reference proteome</keyword>
<dbReference type="AlphaFoldDB" id="A0A2S2KPS0"/>
<dbReference type="PANTHER" id="PTHR30619:SF1">
    <property type="entry name" value="RECOMBINATION PROTEIN 2"/>
    <property type="match status" value="1"/>
</dbReference>
<reference evidence="2 3" key="1">
    <citation type="submission" date="2018-05" db="EMBL/GenBank/DDBJ databases">
        <title>genome sequencing of Nitrosopumilus sp. NM25.</title>
        <authorList>
            <person name="Mori K."/>
            <person name="Nakagawa T."/>
        </authorList>
    </citation>
    <scope>NUCLEOTIDE SEQUENCE [LARGE SCALE GENOMIC DNA]</scope>
    <source>
        <strain evidence="2 3">NM25</strain>
    </source>
</reference>
<dbReference type="RefSeq" id="WP_109876316.1">
    <property type="nucleotide sequence ID" value="NZ_AP026695.1"/>
</dbReference>
<organism evidence="2 3">
    <name type="scientific">Nitrosopumilus zosterae</name>
    <dbReference type="NCBI Taxonomy" id="718286"/>
    <lineage>
        <taxon>Archaea</taxon>
        <taxon>Nitrososphaerota</taxon>
        <taxon>Nitrososphaeria</taxon>
        <taxon>Nitrosopumilales</taxon>
        <taxon>Nitrosopumilaceae</taxon>
        <taxon>Nitrosopumilus</taxon>
    </lineage>
</organism>
<accession>A0A2S2KPS0</accession>
<name>A0A2S2KPS0_9ARCH</name>
<dbReference type="SUPFAM" id="SSF56281">
    <property type="entry name" value="Metallo-hydrolase/oxidoreductase"/>
    <property type="match status" value="1"/>
</dbReference>
<dbReference type="GeneID" id="76209794"/>
<dbReference type="Pfam" id="PF00753">
    <property type="entry name" value="Lactamase_B"/>
    <property type="match status" value="1"/>
</dbReference>
<dbReference type="InterPro" id="IPR001279">
    <property type="entry name" value="Metallo-B-lactamas"/>
</dbReference>
<sequence>MSKKDWMFTNQSLTVAYNYTEKYYKQNKSGLPAKRTVVARLLFGEWVKPLSDKNGVPLTAEGQSYVAFRGGVGWIPTDSIGTERTLEIYFLDVGQGDAILIQTPQDNRYLIDGGPTHDEGELAHEFLKWKFNLEGNQIDFDAVIMSHADRDHAMGLVPIVGDQKIKIKKFYHNGISRFRGKPSDGKIMGKNPRRLVEIFDDITKLDFSKISGDYQKLFTALTKAKKKNRDIKIEHLDHTSVIKKLPNDPLEIEILGPINISHNDRVEYLASGTADKMRNGNSVSLMAKYGKCKILLCGDMNTKYEKEFIKFHKDYPLESHVFKANHHGSQDVTTEFLERVRPWISIVSSGDVPDHAHPRAELLGILGKYSSQAIKRPIIFATEILRTYHPVSSEDIEEVKKRKREYSLYERAIDGIVHVRTDGKKLVVGRVYGDPTLTSAKNNPSRTRNQNAYKWEYYEFDL</sequence>
<gene>
    <name evidence="2" type="ORF">NZNM25_04440</name>
</gene>
<protein>
    <recommendedName>
        <fullName evidence="1">Metallo-beta-lactamase domain-containing protein</fullName>
    </recommendedName>
</protein>
<dbReference type="InterPro" id="IPR052159">
    <property type="entry name" value="Competence_DNA_uptake"/>
</dbReference>
<feature type="domain" description="Metallo-beta-lactamase" evidence="1">
    <location>
        <begin position="92"/>
        <end position="200"/>
    </location>
</feature>
<evidence type="ECO:0000259" key="1">
    <source>
        <dbReference type="Pfam" id="PF00753"/>
    </source>
</evidence>
<dbReference type="OrthoDB" id="3327at2157"/>